<evidence type="ECO:0000259" key="2">
    <source>
        <dbReference type="Pfam" id="PF02481"/>
    </source>
</evidence>
<dbReference type="InterPro" id="IPR057666">
    <property type="entry name" value="DrpA_SLOG"/>
</dbReference>
<dbReference type="PANTHER" id="PTHR43022:SF1">
    <property type="entry name" value="PROTEIN SMF"/>
    <property type="match status" value="1"/>
</dbReference>
<organism evidence="4 5">
    <name type="scientific">Croceicoccus esteveae</name>
    <dbReference type="NCBI Taxonomy" id="3075597"/>
    <lineage>
        <taxon>Bacteria</taxon>
        <taxon>Pseudomonadati</taxon>
        <taxon>Pseudomonadota</taxon>
        <taxon>Alphaproteobacteria</taxon>
        <taxon>Sphingomonadales</taxon>
        <taxon>Erythrobacteraceae</taxon>
        <taxon>Croceicoccus</taxon>
    </lineage>
</organism>
<reference evidence="4 5" key="1">
    <citation type="submission" date="2023-09" db="EMBL/GenBank/DDBJ databases">
        <authorList>
            <person name="Rey-Velasco X."/>
        </authorList>
    </citation>
    <scope>NUCLEOTIDE SEQUENCE [LARGE SCALE GENOMIC DNA]</scope>
    <source>
        <strain evidence="4 5">F390</strain>
    </source>
</reference>
<dbReference type="InterPro" id="IPR041614">
    <property type="entry name" value="DprA_WH"/>
</dbReference>
<protein>
    <submittedName>
        <fullName evidence="4">DNA-processing protein DprA</fullName>
    </submittedName>
</protein>
<feature type="domain" description="DprA winged helix" evidence="3">
    <location>
        <begin position="309"/>
        <end position="362"/>
    </location>
</feature>
<comment type="similarity">
    <text evidence="1">Belongs to the DprA/Smf family.</text>
</comment>
<evidence type="ECO:0000313" key="4">
    <source>
        <dbReference type="EMBL" id="MDT0575280.1"/>
    </source>
</evidence>
<dbReference type="Pfam" id="PF02481">
    <property type="entry name" value="DNA_processg_A"/>
    <property type="match status" value="1"/>
</dbReference>
<keyword evidence="5" id="KW-1185">Reference proteome</keyword>
<dbReference type="Pfam" id="PF17782">
    <property type="entry name" value="WHD_DprA"/>
    <property type="match status" value="1"/>
</dbReference>
<feature type="domain" description="Smf/DprA SLOG" evidence="2">
    <location>
        <begin position="75"/>
        <end position="287"/>
    </location>
</feature>
<dbReference type="Proteomes" id="UP001259803">
    <property type="component" value="Unassembled WGS sequence"/>
</dbReference>
<evidence type="ECO:0000256" key="1">
    <source>
        <dbReference type="ARBA" id="ARBA00006525"/>
    </source>
</evidence>
<evidence type="ECO:0000259" key="3">
    <source>
        <dbReference type="Pfam" id="PF17782"/>
    </source>
</evidence>
<dbReference type="PANTHER" id="PTHR43022">
    <property type="entry name" value="PROTEIN SMF"/>
    <property type="match status" value="1"/>
</dbReference>
<dbReference type="Gene3D" id="3.40.50.450">
    <property type="match status" value="1"/>
</dbReference>
<dbReference type="RefSeq" id="WP_311339856.1">
    <property type="nucleotide sequence ID" value="NZ_JAVRHS010000002.1"/>
</dbReference>
<dbReference type="InterPro" id="IPR036388">
    <property type="entry name" value="WH-like_DNA-bd_sf"/>
</dbReference>
<evidence type="ECO:0000313" key="5">
    <source>
        <dbReference type="Proteomes" id="UP001259803"/>
    </source>
</evidence>
<proteinExistence type="inferred from homology"/>
<dbReference type="Pfam" id="PF21102">
    <property type="entry name" value="DprA_N"/>
    <property type="match status" value="1"/>
</dbReference>
<name>A0ABU2ZFV3_9SPHN</name>
<dbReference type="NCBIfam" id="TIGR00732">
    <property type="entry name" value="dprA"/>
    <property type="match status" value="1"/>
</dbReference>
<comment type="caution">
    <text evidence="4">The sequence shown here is derived from an EMBL/GenBank/DDBJ whole genome shotgun (WGS) entry which is preliminary data.</text>
</comment>
<dbReference type="SUPFAM" id="SSF102405">
    <property type="entry name" value="MCP/YpsA-like"/>
    <property type="match status" value="1"/>
</dbReference>
<dbReference type="Gene3D" id="1.10.10.10">
    <property type="entry name" value="Winged helix-like DNA-binding domain superfamily/Winged helix DNA-binding domain"/>
    <property type="match status" value="1"/>
</dbReference>
<accession>A0ABU2ZFV3</accession>
<dbReference type="EMBL" id="JAVRHS010000002">
    <property type="protein sequence ID" value="MDT0575280.1"/>
    <property type="molecule type" value="Genomic_DNA"/>
</dbReference>
<sequence>MTLSQAEAFARIRLLRSPNIGPVTYRQLLTRFGTAAAALDAAPLLTAKGRRKLTVAASEQIHREVERMRGLGAKYLFHDDPLFPALLNEYTGGPPIITYLGDAALLARPSVAIVGARNASAAALRLARDFGHALATQGRLVVSGLARGIDGAAHAGALSGGAGRQGGTCAVIAGGIDVIYPPQHADLQRRIAEEGIVIAEHPPGVEPQARHFPGRNRIIAGLCAGTLVVEAAPRSGSLITARMAAEAGREVMALPGSPLDGRARRCNQLIREGATLIQTPEEVAELLDSFTGSARMIFREQPKVGIEASMPRDDALGAITDLLSAAPVGVDELIRTSGTSASAVHTVLLELELAGRLERHAGAKVSIVN</sequence>
<gene>
    <name evidence="4" type="primary">dprA</name>
    <name evidence="4" type="ORF">RM533_03680</name>
</gene>
<dbReference type="InterPro" id="IPR003488">
    <property type="entry name" value="DprA"/>
</dbReference>